<comment type="similarity">
    <text evidence="1 9">Belongs to the protein prenyltransferase subunit alpha family.</text>
</comment>
<dbReference type="FunFam" id="3.80.10.10:FF:000756">
    <property type="entry name" value="Rab geranylgeranyl transferase like protein"/>
    <property type="match status" value="1"/>
</dbReference>
<dbReference type="GO" id="GO:0004663">
    <property type="term" value="F:Rab geranylgeranyltransferase activity"/>
    <property type="evidence" value="ECO:0007669"/>
    <property type="project" value="UniProtKB-UniRule"/>
</dbReference>
<dbReference type="Gene3D" id="3.80.10.10">
    <property type="entry name" value="Ribonuclease Inhibitor"/>
    <property type="match status" value="1"/>
</dbReference>
<reference evidence="11" key="1">
    <citation type="journal article" date="2010" name="Nat. Biotechnol.">
        <title>Draft genome sequence of the oilseed species Ricinus communis.</title>
        <authorList>
            <person name="Chan A.P."/>
            <person name="Crabtree J."/>
            <person name="Zhao Q."/>
            <person name="Lorenzi H."/>
            <person name="Orvis J."/>
            <person name="Puiu D."/>
            <person name="Melake-Berhan A."/>
            <person name="Jones K.M."/>
            <person name="Redman J."/>
            <person name="Chen G."/>
            <person name="Cahoon E.B."/>
            <person name="Gedil M."/>
            <person name="Stanke M."/>
            <person name="Haas B.J."/>
            <person name="Wortman J.R."/>
            <person name="Fraser-Liggett C.M."/>
            <person name="Ravel J."/>
            <person name="Rabinowicz P.D."/>
        </authorList>
    </citation>
    <scope>NUCLEOTIDE SEQUENCE [LARGE SCALE GENOMIC DNA]</scope>
    <source>
        <strain evidence="11">cv. Hale</strain>
    </source>
</reference>
<evidence type="ECO:0000313" key="10">
    <source>
        <dbReference type="EMBL" id="EEF48639.1"/>
    </source>
</evidence>
<dbReference type="GO" id="GO:0005968">
    <property type="term" value="C:Rab-protein geranylgeranyltransferase complex"/>
    <property type="evidence" value="ECO:0000318"/>
    <property type="project" value="GO_Central"/>
</dbReference>
<evidence type="ECO:0000256" key="4">
    <source>
        <dbReference type="ARBA" id="ARBA00022602"/>
    </source>
</evidence>
<dbReference type="GO" id="GO:0006888">
    <property type="term" value="P:endoplasmic reticulum to Golgi vesicle-mediated transport"/>
    <property type="evidence" value="ECO:0000318"/>
    <property type="project" value="GO_Central"/>
</dbReference>
<dbReference type="Proteomes" id="UP000008311">
    <property type="component" value="Unassembled WGS sequence"/>
</dbReference>
<evidence type="ECO:0000256" key="1">
    <source>
        <dbReference type="ARBA" id="ARBA00006734"/>
    </source>
</evidence>
<sequence length="696" mass="78917">MHGLPRKVPTAEEAAASAVKAEKLRCLQSQVLSNHHHKIYTKEAVEASAKLLETNPECYTAWNYRKLAVQHNLSQSDSDPDIVKSILDQELRVVQSALRQNFKSYGAWHHRKWVLCKGHSSIDKELKLLDKLFTIDSRNFHAWSYRRFVAQLMNRSEKDELDYTECLIGKNFSNYSAWHNRSFLLSNLVKKSVEGFSEKNEVLTREYELVRDAVFTDQDDQSGWFYHLWLLKQTVNTEGPMLVSSWPAHRSDIILLIDSCLEDCASSPFSTFQFDSGTFPLILFFNQAVEGINSSTVKVASGFNSNEDLTWKPVSTHISQAAQVWVTELSFPDVNLHSLESYPVEVSFGQYQGIVSSTGSYYSHPSHLAFTVRVQSVKTGLAEGASVARISWTDNNFHLCEPHLLESDLVASLDNLSIKSKNEPAAATWQEKIIAEEIKLFRELSDCKIGKLTLARLLSAHDALVSSDKSAHSEEVLRLYCQLIKLDPTHARYYKDVHSLALLQQVTSSQESVLSRCFHYRDVTSLSSGYPICLRLNNLSLSRIGAVEKLLWVQMLDLSCNELQSIEGLEAMQLLSYLSLSRNKLSSFTSLEPLRQLKSLKMLDISYNEIGLHSIDTTRYLCSSPLSHSVGNEWEQDKTVIYGIDMTNYWEAFFVLKGLNLTQLDVLGNAIADEKFTSFLVKVLPKLKWLDGVKLN</sequence>
<proteinExistence type="inferred from homology"/>
<dbReference type="PROSITE" id="PS51147">
    <property type="entry name" value="PFTA"/>
    <property type="match status" value="5"/>
</dbReference>
<evidence type="ECO:0000256" key="6">
    <source>
        <dbReference type="ARBA" id="ARBA00022737"/>
    </source>
</evidence>
<comment type="function">
    <text evidence="9">Catalyzes the transfer of a geranyl-geranyl moiety from geranyl-geranyl pyrophosphate to cysteines occuring in specific C-terminal amino acid sequences.</text>
</comment>
<keyword evidence="6" id="KW-0677">Repeat</keyword>
<dbReference type="PANTHER" id="PTHR11129">
    <property type="entry name" value="PROTEIN FARNESYLTRANSFERASE ALPHA SUBUNIT/RAB GERANYLGERANYL TRANSFERASE ALPHA SUBUNIT"/>
    <property type="match status" value="1"/>
</dbReference>
<dbReference type="InterPro" id="IPR032675">
    <property type="entry name" value="LRR_dom_sf"/>
</dbReference>
<dbReference type="InParanoid" id="B9RJY7"/>
<dbReference type="SUPFAM" id="SSF52058">
    <property type="entry name" value="L domain-like"/>
    <property type="match status" value="1"/>
</dbReference>
<protein>
    <recommendedName>
        <fullName evidence="3 9">Geranylgeranyl transferase type-2 subunit alpha</fullName>
        <ecNumber evidence="2 9">2.5.1.60</ecNumber>
    </recommendedName>
    <alternativeName>
        <fullName evidence="7 9">Geranylgeranyl transferase type II subunit alpha</fullName>
    </alternativeName>
</protein>
<evidence type="ECO:0000313" key="11">
    <source>
        <dbReference type="Proteomes" id="UP000008311"/>
    </source>
</evidence>
<dbReference type="InterPro" id="IPR001611">
    <property type="entry name" value="Leu-rich_rpt"/>
</dbReference>
<dbReference type="EC" id="2.5.1.60" evidence="2 9"/>
<evidence type="ECO:0000256" key="7">
    <source>
        <dbReference type="ARBA" id="ARBA00031267"/>
    </source>
</evidence>
<gene>
    <name evidence="10" type="ORF">RCOM_1039690</name>
</gene>
<dbReference type="SUPFAM" id="SSF48439">
    <property type="entry name" value="Protein prenylyltransferase"/>
    <property type="match status" value="1"/>
</dbReference>
<dbReference type="GO" id="GO:0005737">
    <property type="term" value="C:cytoplasm"/>
    <property type="evidence" value="ECO:0000318"/>
    <property type="project" value="GO_Central"/>
</dbReference>
<evidence type="ECO:0000256" key="8">
    <source>
        <dbReference type="ARBA" id="ARBA00047658"/>
    </source>
</evidence>
<dbReference type="STRING" id="3988.B9RJY7"/>
<keyword evidence="11" id="KW-1185">Reference proteome</keyword>
<organism evidence="10 11">
    <name type="scientific">Ricinus communis</name>
    <name type="common">Castor bean</name>
    <dbReference type="NCBI Taxonomy" id="3988"/>
    <lineage>
        <taxon>Eukaryota</taxon>
        <taxon>Viridiplantae</taxon>
        <taxon>Streptophyta</taxon>
        <taxon>Embryophyta</taxon>
        <taxon>Tracheophyta</taxon>
        <taxon>Spermatophyta</taxon>
        <taxon>Magnoliopsida</taxon>
        <taxon>eudicotyledons</taxon>
        <taxon>Gunneridae</taxon>
        <taxon>Pentapetalae</taxon>
        <taxon>rosids</taxon>
        <taxon>fabids</taxon>
        <taxon>Malpighiales</taxon>
        <taxon>Euphorbiaceae</taxon>
        <taxon>Acalyphoideae</taxon>
        <taxon>Acalypheae</taxon>
        <taxon>Ricinus</taxon>
    </lineage>
</organism>
<dbReference type="FunCoup" id="B9RJY7">
    <property type="interactions" value="2774"/>
</dbReference>
<dbReference type="PROSITE" id="PS51450">
    <property type="entry name" value="LRR"/>
    <property type="match status" value="2"/>
</dbReference>
<dbReference type="EMBL" id="EQ973783">
    <property type="protein sequence ID" value="EEF48639.1"/>
    <property type="molecule type" value="Genomic_DNA"/>
</dbReference>
<dbReference type="AlphaFoldDB" id="B9RJY7"/>
<name>B9RJY7_RICCO</name>
<dbReference type="InterPro" id="IPR002088">
    <property type="entry name" value="Prenyl_trans_a"/>
</dbReference>
<dbReference type="eggNOG" id="KOG0529">
    <property type="taxonomic scope" value="Eukaryota"/>
</dbReference>
<evidence type="ECO:0000256" key="3">
    <source>
        <dbReference type="ARBA" id="ARBA00014772"/>
    </source>
</evidence>
<keyword evidence="4 9" id="KW-0637">Prenyltransferase</keyword>
<dbReference type="Gene3D" id="1.25.40.120">
    <property type="entry name" value="Protein prenylyltransferase"/>
    <property type="match status" value="1"/>
</dbReference>
<dbReference type="Pfam" id="PF01239">
    <property type="entry name" value="PPTA"/>
    <property type="match status" value="5"/>
</dbReference>
<dbReference type="PANTHER" id="PTHR11129:SF2">
    <property type="entry name" value="GERANYLGERANYL TRANSFERASE TYPE-2 SUBUNIT ALPHA"/>
    <property type="match status" value="1"/>
</dbReference>
<dbReference type="FunFam" id="1.25.40.120:FF:000035">
    <property type="entry name" value="Geranylgeranyl transferase type-2 subunit alpha"/>
    <property type="match status" value="1"/>
</dbReference>
<evidence type="ECO:0000256" key="5">
    <source>
        <dbReference type="ARBA" id="ARBA00022679"/>
    </source>
</evidence>
<comment type="catalytic activity">
    <reaction evidence="8 9">
        <text>geranylgeranyl diphosphate + L-cysteinyl-[protein] = S-geranylgeranyl-L-cysteinyl-[protein] + diphosphate</text>
        <dbReference type="Rhea" id="RHEA:21240"/>
        <dbReference type="Rhea" id="RHEA-COMP:10131"/>
        <dbReference type="Rhea" id="RHEA-COMP:11537"/>
        <dbReference type="ChEBI" id="CHEBI:29950"/>
        <dbReference type="ChEBI" id="CHEBI:33019"/>
        <dbReference type="ChEBI" id="CHEBI:57533"/>
        <dbReference type="ChEBI" id="CHEBI:86021"/>
        <dbReference type="EC" id="2.5.1.60"/>
    </reaction>
</comment>
<dbReference type="GO" id="GO:0097354">
    <property type="term" value="P:prenylation"/>
    <property type="evidence" value="ECO:0007669"/>
    <property type="project" value="UniProtKB-UniRule"/>
</dbReference>
<evidence type="ECO:0000256" key="2">
    <source>
        <dbReference type="ARBA" id="ARBA00012656"/>
    </source>
</evidence>
<keyword evidence="5 9" id="KW-0808">Transferase</keyword>
<evidence type="ECO:0000256" key="9">
    <source>
        <dbReference type="RuleBase" id="RU367120"/>
    </source>
</evidence>
<accession>B9RJY7</accession>
<dbReference type="SMART" id="SM00365">
    <property type="entry name" value="LRR_SD22"/>
    <property type="match status" value="3"/>
</dbReference>